<dbReference type="Pfam" id="PF00180">
    <property type="entry name" value="Iso_dh"/>
    <property type="match status" value="1"/>
</dbReference>
<evidence type="ECO:0000313" key="16">
    <source>
        <dbReference type="EMBL" id="QKX55929.1"/>
    </source>
</evidence>
<evidence type="ECO:0000256" key="6">
    <source>
        <dbReference type="ARBA" id="ARBA00022605"/>
    </source>
</evidence>
<comment type="pathway">
    <text evidence="14">Amino-acid biosynthesis; L-leucine biosynthesis; L-leucine from 3-methyl-2-oxobutanoate: step 3/4.</text>
</comment>
<evidence type="ECO:0000256" key="12">
    <source>
        <dbReference type="ARBA" id="ARBA00023304"/>
    </source>
</evidence>
<dbReference type="GO" id="GO:0051287">
    <property type="term" value="F:NAD binding"/>
    <property type="evidence" value="ECO:0007669"/>
    <property type="project" value="InterPro"/>
</dbReference>
<keyword evidence="17" id="KW-1185">Reference proteome</keyword>
<evidence type="ECO:0000256" key="3">
    <source>
        <dbReference type="ARBA" id="ARBA00011738"/>
    </source>
</evidence>
<dbReference type="PANTHER" id="PTHR42979:SF4">
    <property type="entry name" value="3-ISOPROPYLMALATE DEHYDROGENASE"/>
    <property type="match status" value="1"/>
</dbReference>
<dbReference type="SUPFAM" id="SSF53659">
    <property type="entry name" value="Isocitrate/Isopropylmalate dehydrogenase-like"/>
    <property type="match status" value="1"/>
</dbReference>
<dbReference type="EC" id="1.1.1.85" evidence="4 14"/>
<organism evidence="16 17">
    <name type="scientific">Talaromyces rugulosus</name>
    <name type="common">Penicillium rugulosum</name>
    <dbReference type="NCBI Taxonomy" id="121627"/>
    <lineage>
        <taxon>Eukaryota</taxon>
        <taxon>Fungi</taxon>
        <taxon>Dikarya</taxon>
        <taxon>Ascomycota</taxon>
        <taxon>Pezizomycotina</taxon>
        <taxon>Eurotiomycetes</taxon>
        <taxon>Eurotiomycetidae</taxon>
        <taxon>Eurotiales</taxon>
        <taxon>Trichocomaceae</taxon>
        <taxon>Talaromyces</taxon>
        <taxon>Talaromyces sect. Islandici</taxon>
    </lineage>
</organism>
<feature type="domain" description="Isopropylmalate dehydrogenase-like" evidence="15">
    <location>
        <begin position="6"/>
        <end position="365"/>
    </location>
</feature>
<dbReference type="GO" id="GO:0005829">
    <property type="term" value="C:cytosol"/>
    <property type="evidence" value="ECO:0007669"/>
    <property type="project" value="TreeGrafter"/>
</dbReference>
<keyword evidence="8" id="KW-0460">Magnesium</keyword>
<comment type="cofactor">
    <cofactor evidence="14">
        <name>Mg(2+)</name>
        <dbReference type="ChEBI" id="CHEBI:18420"/>
    </cofactor>
    <cofactor evidence="14">
        <name>Mn(2+)</name>
        <dbReference type="ChEBI" id="CHEBI:29035"/>
    </cofactor>
    <text evidence="14">Binds 1 Mg(2+) or Mn(2+) ion per subunit.</text>
</comment>
<gene>
    <name evidence="16" type="ORF">TRUGW13939_03028</name>
</gene>
<keyword evidence="10 14" id="KW-0520">NAD</keyword>
<dbReference type="Gene3D" id="3.40.718.10">
    <property type="entry name" value="Isopropylmalate Dehydrogenase"/>
    <property type="match status" value="1"/>
</dbReference>
<dbReference type="EMBL" id="CP055899">
    <property type="protein sequence ID" value="QKX55929.1"/>
    <property type="molecule type" value="Genomic_DNA"/>
</dbReference>
<evidence type="ECO:0000313" key="17">
    <source>
        <dbReference type="Proteomes" id="UP000509510"/>
    </source>
</evidence>
<keyword evidence="9 13" id="KW-0560">Oxidoreductase</keyword>
<dbReference type="InterPro" id="IPR024084">
    <property type="entry name" value="IsoPropMal-DH-like_dom"/>
</dbReference>
<dbReference type="NCBIfam" id="TIGR00169">
    <property type="entry name" value="leuB"/>
    <property type="match status" value="1"/>
</dbReference>
<keyword evidence="6" id="KW-0028">Amino-acid biosynthesis</keyword>
<evidence type="ECO:0000256" key="7">
    <source>
        <dbReference type="ARBA" id="ARBA00022723"/>
    </source>
</evidence>
<dbReference type="OrthoDB" id="419183at2759"/>
<keyword evidence="12 14" id="KW-0100">Branched-chain amino acid biosynthesis</keyword>
<dbReference type="GO" id="GO:0000287">
    <property type="term" value="F:magnesium ion binding"/>
    <property type="evidence" value="ECO:0007669"/>
    <property type="project" value="InterPro"/>
</dbReference>
<evidence type="ECO:0000256" key="5">
    <source>
        <dbReference type="ARBA" id="ARBA00022430"/>
    </source>
</evidence>
<evidence type="ECO:0000256" key="14">
    <source>
        <dbReference type="RuleBase" id="RU004445"/>
    </source>
</evidence>
<evidence type="ECO:0000259" key="15">
    <source>
        <dbReference type="SMART" id="SM01329"/>
    </source>
</evidence>
<comment type="subunit">
    <text evidence="3 14">Homodimer.</text>
</comment>
<evidence type="ECO:0000256" key="10">
    <source>
        <dbReference type="ARBA" id="ARBA00023027"/>
    </source>
</evidence>
<evidence type="ECO:0000256" key="9">
    <source>
        <dbReference type="ARBA" id="ARBA00023002"/>
    </source>
</evidence>
<dbReference type="GO" id="GO:0003862">
    <property type="term" value="F:3-isopropylmalate dehydrogenase activity"/>
    <property type="evidence" value="ECO:0007669"/>
    <property type="project" value="UniProtKB-EC"/>
</dbReference>
<comment type="catalytic activity">
    <reaction evidence="14">
        <text>(2R,3S)-3-isopropylmalate + NAD(+) = 4-methyl-2-oxopentanoate + CO2 + NADH</text>
        <dbReference type="Rhea" id="RHEA:32271"/>
        <dbReference type="ChEBI" id="CHEBI:16526"/>
        <dbReference type="ChEBI" id="CHEBI:17865"/>
        <dbReference type="ChEBI" id="CHEBI:35121"/>
        <dbReference type="ChEBI" id="CHEBI:57540"/>
        <dbReference type="ChEBI" id="CHEBI:57945"/>
        <dbReference type="EC" id="1.1.1.85"/>
    </reaction>
</comment>
<comment type="cofactor">
    <cofactor evidence="1">
        <name>Mn(2+)</name>
        <dbReference type="ChEBI" id="CHEBI:29035"/>
    </cofactor>
</comment>
<proteinExistence type="inferred from homology"/>
<evidence type="ECO:0000256" key="11">
    <source>
        <dbReference type="ARBA" id="ARBA00023211"/>
    </source>
</evidence>
<name>A0A7H8QPY6_TALRU</name>
<dbReference type="PROSITE" id="PS00470">
    <property type="entry name" value="IDH_IMDH"/>
    <property type="match status" value="1"/>
</dbReference>
<evidence type="ECO:0000256" key="1">
    <source>
        <dbReference type="ARBA" id="ARBA00001936"/>
    </source>
</evidence>
<dbReference type="InterPro" id="IPR004429">
    <property type="entry name" value="Isopropylmalate_DH"/>
</dbReference>
<keyword evidence="7 14" id="KW-0479">Metal-binding</keyword>
<sequence length="374" mass="39915">MVSRKKLLILAGDHVGPEIIQEAIKVLGVVAELRPDIKIDIEHGLIGGSSLDAHGVPISDQTLENAASSHAVLLGCVGGPEWEGVPGHLRPEMGVLKLRKRLDAFANIRPCRFFAPSLIDRSTLKPEIVAGVDFTVVRENCGGAYFGAKDEREDIGSDLWVYEKAEIERCARVSAALAMQLSDCGKKRVVWNADKANVLASSRIWRRITHETFSREFPELKLKDQLADSMAMLLVKSPTKFNGIIHTDNTFGDILSDISGGIIGSLGVLPSASISSVPGQGPCKGVYEAVHGSAPDISGKGIANPVGQILSLALLLKYSFGMAEEAVRLEKAVQIVLDSSDHQGLGIRTPDLGGSASTKEVGDAICAVYRAGFS</sequence>
<dbReference type="AlphaFoldDB" id="A0A7H8QPY6"/>
<keyword evidence="5 14" id="KW-0432">Leucine biosynthesis</keyword>
<reference evidence="17" key="1">
    <citation type="submission" date="2020-06" db="EMBL/GenBank/DDBJ databases">
        <title>A chromosome-scale genome assembly of Talaromyces rugulosus W13939.</title>
        <authorList>
            <person name="Wang B."/>
            <person name="Guo L."/>
            <person name="Ye K."/>
            <person name="Wang L."/>
        </authorList>
    </citation>
    <scope>NUCLEOTIDE SEQUENCE [LARGE SCALE GENOMIC DNA]</scope>
    <source>
        <strain evidence="17">W13939</strain>
    </source>
</reference>
<dbReference type="RefSeq" id="XP_035342107.1">
    <property type="nucleotide sequence ID" value="XM_035486214.1"/>
</dbReference>
<accession>A0A7H8QPY6</accession>
<protein>
    <recommendedName>
        <fullName evidence="4 14">3-isopropylmalate dehydrogenase</fullName>
        <ecNumber evidence="4 14">1.1.1.85</ecNumber>
    </recommendedName>
</protein>
<dbReference type="GeneID" id="55990534"/>
<keyword evidence="11" id="KW-0464">Manganese</keyword>
<dbReference type="Proteomes" id="UP000509510">
    <property type="component" value="Chromosome II"/>
</dbReference>
<dbReference type="InterPro" id="IPR019818">
    <property type="entry name" value="IsoCit/isopropylmalate_DH_CS"/>
</dbReference>
<dbReference type="KEGG" id="trg:TRUGW13939_03028"/>
<dbReference type="GO" id="GO:0009098">
    <property type="term" value="P:L-leucine biosynthetic process"/>
    <property type="evidence" value="ECO:0007669"/>
    <property type="project" value="UniProtKB-UniPathway"/>
</dbReference>
<dbReference type="FunFam" id="3.40.718.10:FF:000006">
    <property type="entry name" value="3-isopropylmalate dehydrogenase"/>
    <property type="match status" value="1"/>
</dbReference>
<dbReference type="SMART" id="SM01329">
    <property type="entry name" value="Iso_dh"/>
    <property type="match status" value="1"/>
</dbReference>
<evidence type="ECO:0000256" key="4">
    <source>
        <dbReference type="ARBA" id="ARBA00013101"/>
    </source>
</evidence>
<comment type="similarity">
    <text evidence="2 13">Belongs to the isocitrate and isopropylmalate dehydrogenases family.</text>
</comment>
<comment type="function">
    <text evidence="14">Catalyzes the oxidation of 3-carboxy-2-hydroxy-4-methylpentanoate (3-isopropylmalate) to 3-carboxy-4-methyl-2-oxopentanoate. The product decarboxylates to 4-methyl-2 oxopentanoate.</text>
</comment>
<dbReference type="PANTHER" id="PTHR42979">
    <property type="entry name" value="3-ISOPROPYLMALATE DEHYDROGENASE"/>
    <property type="match status" value="1"/>
</dbReference>
<evidence type="ECO:0000256" key="13">
    <source>
        <dbReference type="RuleBase" id="RU004443"/>
    </source>
</evidence>
<evidence type="ECO:0000256" key="2">
    <source>
        <dbReference type="ARBA" id="ARBA00007769"/>
    </source>
</evidence>
<evidence type="ECO:0000256" key="8">
    <source>
        <dbReference type="ARBA" id="ARBA00022842"/>
    </source>
</evidence>
<dbReference type="UniPathway" id="UPA00048">
    <property type="reaction ID" value="UER00072"/>
</dbReference>